<protein>
    <submittedName>
        <fullName evidence="2">Zinc finger protein 343-like</fullName>
    </submittedName>
</protein>
<accession>A0AC55DI45</accession>
<evidence type="ECO:0000313" key="2">
    <source>
        <dbReference type="RefSeq" id="XP_045151414.1"/>
    </source>
</evidence>
<sequence length="113" mass="13005">METMKKPTRGLSSKDTNWPQAKKRKPQILEPVTLEDITVVFTEAEWETLSSEQKNLYRDVTLEMYRNLLSLGEDVVFYSFSKYLLATNVCQRGLGSVIIKHPAPYKKASNLYS</sequence>
<organism evidence="1 2">
    <name type="scientific">Echinops telfairi</name>
    <name type="common">Lesser hedgehog tenrec</name>
    <dbReference type="NCBI Taxonomy" id="9371"/>
    <lineage>
        <taxon>Eukaryota</taxon>
        <taxon>Metazoa</taxon>
        <taxon>Chordata</taxon>
        <taxon>Craniata</taxon>
        <taxon>Vertebrata</taxon>
        <taxon>Euteleostomi</taxon>
        <taxon>Mammalia</taxon>
        <taxon>Eutheria</taxon>
        <taxon>Afrotheria</taxon>
        <taxon>Tenrecidae</taxon>
        <taxon>Tenrecinae</taxon>
        <taxon>Echinops</taxon>
    </lineage>
</organism>
<proteinExistence type="predicted"/>
<evidence type="ECO:0000313" key="1">
    <source>
        <dbReference type="Proteomes" id="UP000694863"/>
    </source>
</evidence>
<dbReference type="RefSeq" id="XP_045151414.1">
    <property type="nucleotide sequence ID" value="XM_045295479.1"/>
</dbReference>
<reference evidence="2" key="1">
    <citation type="submission" date="2025-08" db="UniProtKB">
        <authorList>
            <consortium name="RefSeq"/>
        </authorList>
    </citation>
    <scope>IDENTIFICATION</scope>
</reference>
<dbReference type="Proteomes" id="UP000694863">
    <property type="component" value="Unplaced"/>
</dbReference>
<name>A0AC55DI45_ECHTE</name>
<keyword evidence="1" id="KW-1185">Reference proteome</keyword>
<gene>
    <name evidence="2" type="primary">LOC123522303</name>
</gene>